<dbReference type="InterPro" id="IPR014710">
    <property type="entry name" value="RmlC-like_jellyroll"/>
</dbReference>
<keyword evidence="3" id="KW-1185">Reference proteome</keyword>
<keyword evidence="1" id="KW-0732">Signal</keyword>
<dbReference type="PROSITE" id="PS51257">
    <property type="entry name" value="PROKAR_LIPOPROTEIN"/>
    <property type="match status" value="1"/>
</dbReference>
<dbReference type="InterPro" id="IPR011051">
    <property type="entry name" value="RmlC_Cupin_sf"/>
</dbReference>
<organism evidence="2 3">
    <name type="scientific">Pontiella desulfatans</name>
    <dbReference type="NCBI Taxonomy" id="2750659"/>
    <lineage>
        <taxon>Bacteria</taxon>
        <taxon>Pseudomonadati</taxon>
        <taxon>Kiritimatiellota</taxon>
        <taxon>Kiritimatiellia</taxon>
        <taxon>Kiritimatiellales</taxon>
        <taxon>Pontiellaceae</taxon>
        <taxon>Pontiella</taxon>
    </lineage>
</organism>
<proteinExistence type="predicted"/>
<dbReference type="RefSeq" id="WP_136083125.1">
    <property type="nucleotide sequence ID" value="NZ_CAAHFG010000005.1"/>
</dbReference>
<dbReference type="EMBL" id="CAAHFG010000005">
    <property type="protein sequence ID" value="VGO17637.1"/>
    <property type="molecule type" value="Genomic_DNA"/>
</dbReference>
<gene>
    <name evidence="2" type="ORF">PDESU_06238</name>
</gene>
<name>A0A6C2UDL2_PONDE</name>
<dbReference type="SUPFAM" id="SSF51182">
    <property type="entry name" value="RmlC-like cupins"/>
    <property type="match status" value="1"/>
</dbReference>
<dbReference type="AlphaFoldDB" id="A0A6C2UDL2"/>
<evidence type="ECO:0000256" key="1">
    <source>
        <dbReference type="SAM" id="SignalP"/>
    </source>
</evidence>
<sequence length="277" mass="29846">MNPKNTISIVLLLAASSLVAGCTTISSDMAGNGNINVIQADDVEYTHLNPKRGDLAPKAGTLWGDRNGTEPTGFLLKPPSNFESPPHIHNVSYRGVVIQGVIHNDDPDAAEMWMPPGSFWTQPKGEVHITAAEGQTSLAYIEIEKGPYLVLPEEQHFDSGERPVNVDEQNIVWLSASDINWVDEDGAQMAFLWGDTQEGELNGTFIKLSAGFEGAITSRGSTFRAVLVKGALDYKGKDLLPGSGIEASGPAVLEIEADAESLIYVRTDAKYKIIPAK</sequence>
<dbReference type="Pfam" id="PF14499">
    <property type="entry name" value="DUF4437"/>
    <property type="match status" value="1"/>
</dbReference>
<evidence type="ECO:0008006" key="4">
    <source>
        <dbReference type="Google" id="ProtNLM"/>
    </source>
</evidence>
<dbReference type="Gene3D" id="2.60.120.10">
    <property type="entry name" value="Jelly Rolls"/>
    <property type="match status" value="1"/>
</dbReference>
<reference evidence="2 3" key="1">
    <citation type="submission" date="2019-04" db="EMBL/GenBank/DDBJ databases">
        <authorList>
            <person name="Van Vliet M D."/>
        </authorList>
    </citation>
    <scope>NUCLEOTIDE SEQUENCE [LARGE SCALE GENOMIC DNA]</scope>
    <source>
        <strain evidence="2 3">F1</strain>
    </source>
</reference>
<protein>
    <recommendedName>
        <fullName evidence="4">DUF4437 domain-containing protein</fullName>
    </recommendedName>
</protein>
<accession>A0A6C2UDL2</accession>
<dbReference type="Proteomes" id="UP000366872">
    <property type="component" value="Unassembled WGS sequence"/>
</dbReference>
<evidence type="ECO:0000313" key="2">
    <source>
        <dbReference type="EMBL" id="VGO17637.1"/>
    </source>
</evidence>
<evidence type="ECO:0000313" key="3">
    <source>
        <dbReference type="Proteomes" id="UP000366872"/>
    </source>
</evidence>
<dbReference type="InterPro" id="IPR028013">
    <property type="entry name" value="DUF4437"/>
</dbReference>
<dbReference type="CDD" id="cd06989">
    <property type="entry name" value="cupin_DRT102"/>
    <property type="match status" value="1"/>
</dbReference>
<feature type="signal peptide" evidence="1">
    <location>
        <begin position="1"/>
        <end position="20"/>
    </location>
</feature>
<feature type="chain" id="PRO_5025515843" description="DUF4437 domain-containing protein" evidence="1">
    <location>
        <begin position="21"/>
        <end position="277"/>
    </location>
</feature>